<feature type="transmembrane region" description="Helical" evidence="1">
    <location>
        <begin position="20"/>
        <end position="40"/>
    </location>
</feature>
<feature type="transmembrane region" description="Helical" evidence="1">
    <location>
        <begin position="187"/>
        <end position="204"/>
    </location>
</feature>
<keyword evidence="1" id="KW-1133">Transmembrane helix</keyword>
<feature type="domain" description="DUF6545" evidence="2">
    <location>
        <begin position="270"/>
        <end position="356"/>
    </location>
</feature>
<feature type="transmembrane region" description="Helical" evidence="1">
    <location>
        <begin position="153"/>
        <end position="175"/>
    </location>
</feature>
<organism evidence="3 4">
    <name type="scientific">Gordonia sihwensis NBRC 108236</name>
    <dbReference type="NCBI Taxonomy" id="1223544"/>
    <lineage>
        <taxon>Bacteria</taxon>
        <taxon>Bacillati</taxon>
        <taxon>Actinomycetota</taxon>
        <taxon>Actinomycetes</taxon>
        <taxon>Mycobacteriales</taxon>
        <taxon>Gordoniaceae</taxon>
        <taxon>Gordonia</taxon>
    </lineage>
</organism>
<proteinExistence type="predicted"/>
<dbReference type="Proteomes" id="UP000035083">
    <property type="component" value="Unassembled WGS sequence"/>
</dbReference>
<keyword evidence="1" id="KW-0812">Transmembrane</keyword>
<sequence length="382" mass="41973">MISDPSAPLKTVATSPWNPAFSMSLLFVMFIAIVARAVIVKQSRFEWCAWLAITLWLGVIAFREPWVQAGFHAAGVNLAWVRFMAHSCAVLGGSVLIALGVAWSTGFRMPKKRWWRTVALVYLPSFVCIAVMAVVSYPALAQNRAIEEFPNRIGLYGIVYAAMPIIGALFAGGVAARAGFGSGGHRMNGVIGAMCVFVAALSVLDHSFRILTALRTSHTAPGDLQQALEDRAAATDWLLVIPVGILLVSLMPVVVVSVANRLASSPAEGKVRQLRELWLTLMSTFPQVRLSRPAELTEPEEDLHRTLIEIEDALLLLSQWMTDDELRAAEVDEWYEAVRGALARCEGPVLRRAVVLPWSRDEAAVFELARRADMGWEAYYAP</sequence>
<feature type="transmembrane region" description="Helical" evidence="1">
    <location>
        <begin position="47"/>
        <end position="63"/>
    </location>
</feature>
<reference evidence="3 4" key="1">
    <citation type="submission" date="2012-12" db="EMBL/GenBank/DDBJ databases">
        <title>Whole genome shotgun sequence of Gordonia sihwensis NBRC 108236.</title>
        <authorList>
            <person name="Yoshida I."/>
            <person name="Hosoyama A."/>
            <person name="Tsuchikane K."/>
            <person name="Ando Y."/>
            <person name="Baba S."/>
            <person name="Ohji S."/>
            <person name="Hamada M."/>
            <person name="Tamura T."/>
            <person name="Yamazoe A."/>
            <person name="Yamazaki S."/>
            <person name="Fujita N."/>
        </authorList>
    </citation>
    <scope>NUCLEOTIDE SEQUENCE [LARGE SCALE GENOMIC DNA]</scope>
    <source>
        <strain evidence="3 4">NBRC 108236</strain>
    </source>
</reference>
<dbReference type="RefSeq" id="WP_006897763.1">
    <property type="nucleotide sequence ID" value="NZ_BANU01000033.1"/>
</dbReference>
<dbReference type="eggNOG" id="ENOG5033Y7M">
    <property type="taxonomic scope" value="Bacteria"/>
</dbReference>
<protein>
    <recommendedName>
        <fullName evidence="2">DUF6545 domain-containing protein</fullName>
    </recommendedName>
</protein>
<comment type="caution">
    <text evidence="3">The sequence shown here is derived from an EMBL/GenBank/DDBJ whole genome shotgun (WGS) entry which is preliminary data.</text>
</comment>
<dbReference type="Pfam" id="PF20182">
    <property type="entry name" value="DUF6545"/>
    <property type="match status" value="1"/>
</dbReference>
<evidence type="ECO:0000256" key="1">
    <source>
        <dbReference type="SAM" id="Phobius"/>
    </source>
</evidence>
<accession>L7LQA6</accession>
<name>L7LQA6_9ACTN</name>
<evidence type="ECO:0000313" key="4">
    <source>
        <dbReference type="Proteomes" id="UP000035083"/>
    </source>
</evidence>
<dbReference type="EMBL" id="BANU01000033">
    <property type="protein sequence ID" value="GAC62357.1"/>
    <property type="molecule type" value="Genomic_DNA"/>
</dbReference>
<evidence type="ECO:0000313" key="3">
    <source>
        <dbReference type="EMBL" id="GAC62357.1"/>
    </source>
</evidence>
<gene>
    <name evidence="3" type="ORF">GSI01S_33_00430</name>
</gene>
<feature type="transmembrane region" description="Helical" evidence="1">
    <location>
        <begin position="83"/>
        <end position="107"/>
    </location>
</feature>
<dbReference type="InterPro" id="IPR046675">
    <property type="entry name" value="DUF6545"/>
</dbReference>
<evidence type="ECO:0000259" key="2">
    <source>
        <dbReference type="Pfam" id="PF20182"/>
    </source>
</evidence>
<keyword evidence="1" id="KW-0472">Membrane</keyword>
<dbReference type="AlphaFoldDB" id="L7LQA6"/>
<feature type="transmembrane region" description="Helical" evidence="1">
    <location>
        <begin position="119"/>
        <end position="141"/>
    </location>
</feature>
<keyword evidence="4" id="KW-1185">Reference proteome</keyword>
<feature type="transmembrane region" description="Helical" evidence="1">
    <location>
        <begin position="237"/>
        <end position="263"/>
    </location>
</feature>